<sequence>MNIQETLLDVMNNYSTWKNLSFQENQPQSIKSKSLKNAFNTEYWSTNYRIKGSVGQFKNWATIPWIGIFDKDITLGASSGFYIVYLFSSDMKRVYLSLNQGWSYYEKNIELNDNPEANVSNVSDYWRENLTTPRLDINISADPISLINNQELVNTRLPKGYELGNIFSIEYKKESYSITRIVKLNERAEFFEIRGNELLSEFDLTPINFEISLKKR</sequence>
<dbReference type="KEGG" id="wdi:H9L19_06360"/>
<keyword evidence="3" id="KW-1185">Reference proteome</keyword>
<dbReference type="EMBL" id="CP060724">
    <property type="protein sequence ID" value="QNN75005.1"/>
    <property type="molecule type" value="Genomic_DNA"/>
</dbReference>
<accession>A0A7G9T4I0</accession>
<dbReference type="AlphaFoldDB" id="A0A7G9T4I0"/>
<dbReference type="Proteomes" id="UP000515800">
    <property type="component" value="Chromosome"/>
</dbReference>
<dbReference type="InterPro" id="IPR021961">
    <property type="entry name" value="McrB_DNA-bd"/>
</dbReference>
<organism evidence="2 3">
    <name type="scientific">Weissella diestrammenae</name>
    <dbReference type="NCBI Taxonomy" id="1162633"/>
    <lineage>
        <taxon>Bacteria</taxon>
        <taxon>Bacillati</taxon>
        <taxon>Bacillota</taxon>
        <taxon>Bacilli</taxon>
        <taxon>Lactobacillales</taxon>
        <taxon>Lactobacillaceae</taxon>
        <taxon>Weissella</taxon>
    </lineage>
</organism>
<reference evidence="2 3" key="1">
    <citation type="submission" date="2020-08" db="EMBL/GenBank/DDBJ databases">
        <title>Genome sequence of Weissella diestrammenae KACC 16890T.</title>
        <authorList>
            <person name="Hyun D.-W."/>
            <person name="Bae J.-W."/>
        </authorList>
    </citation>
    <scope>NUCLEOTIDE SEQUENCE [LARGE SCALE GENOMIC DNA]</scope>
    <source>
        <strain evidence="2 3">KACC 16890</strain>
    </source>
</reference>
<dbReference type="Pfam" id="PF12102">
    <property type="entry name" value="MrcB_N"/>
    <property type="match status" value="1"/>
</dbReference>
<evidence type="ECO:0000313" key="2">
    <source>
        <dbReference type="EMBL" id="QNN75005.1"/>
    </source>
</evidence>
<dbReference type="RefSeq" id="WP_187528840.1">
    <property type="nucleotide sequence ID" value="NZ_CP060724.1"/>
</dbReference>
<dbReference type="Gene3D" id="3.30.920.90">
    <property type="match status" value="1"/>
</dbReference>
<evidence type="ECO:0000259" key="1">
    <source>
        <dbReference type="Pfam" id="PF12102"/>
    </source>
</evidence>
<protein>
    <submittedName>
        <fullName evidence="2">DUF3578 domain-containing protein</fullName>
    </submittedName>
</protein>
<name>A0A7G9T4I0_9LACO</name>
<gene>
    <name evidence="2" type="ORF">H9L19_06360</name>
</gene>
<evidence type="ECO:0000313" key="3">
    <source>
        <dbReference type="Proteomes" id="UP000515800"/>
    </source>
</evidence>
<proteinExistence type="predicted"/>
<feature type="domain" description="Type IV methyl-directed restriction enzyme EcoKMcrB subunit DNA-binding" evidence="1">
    <location>
        <begin position="10"/>
        <end position="175"/>
    </location>
</feature>